<evidence type="ECO:0000313" key="2">
    <source>
        <dbReference type="EMBL" id="SNT63280.1"/>
    </source>
</evidence>
<proteinExistence type="predicted"/>
<dbReference type="Proteomes" id="UP000198362">
    <property type="component" value="Unassembled WGS sequence"/>
</dbReference>
<dbReference type="Pfam" id="PF08445">
    <property type="entry name" value="FR47"/>
    <property type="match status" value="1"/>
</dbReference>
<evidence type="ECO:0000259" key="1">
    <source>
        <dbReference type="Pfam" id="PF08445"/>
    </source>
</evidence>
<dbReference type="EMBL" id="FZPH01000015">
    <property type="protein sequence ID" value="SNT63280.1"/>
    <property type="molecule type" value="Genomic_DNA"/>
</dbReference>
<accession>A0A239P883</accession>
<evidence type="ECO:0000313" key="3">
    <source>
        <dbReference type="Proteomes" id="UP000198362"/>
    </source>
</evidence>
<dbReference type="OrthoDB" id="4256927at2"/>
<name>A0A239P883_9ACTN</name>
<feature type="domain" description="GCN5-related N-acetyltransferase Rv2170-like" evidence="1">
    <location>
        <begin position="77"/>
        <end position="144"/>
    </location>
</feature>
<dbReference type="InterPro" id="IPR016181">
    <property type="entry name" value="Acyl_CoA_acyltransferase"/>
</dbReference>
<protein>
    <submittedName>
        <fullName evidence="2">FR47-like protein</fullName>
    </submittedName>
</protein>
<sequence>MVVAGGRRVRRLRPGEVDTVVKVFEGMSTWSRFLRYHTALPRLTGSYRRALTDVDGVRHVALVAERLDHRGWRPVGLSRLVTVRTQPTRVGEIAVEVVDAAHRQGFGEDLVRRIVAEAAVLGHDHVYAYVLRGNAPMRRLIDKLFPEATADGELITIPSSRVGG</sequence>
<organism evidence="2 3">
    <name type="scientific">Asanoa hainanensis</name>
    <dbReference type="NCBI Taxonomy" id="560556"/>
    <lineage>
        <taxon>Bacteria</taxon>
        <taxon>Bacillati</taxon>
        <taxon>Actinomycetota</taxon>
        <taxon>Actinomycetes</taxon>
        <taxon>Micromonosporales</taxon>
        <taxon>Micromonosporaceae</taxon>
        <taxon>Asanoa</taxon>
    </lineage>
</organism>
<dbReference type="GO" id="GO:0016747">
    <property type="term" value="F:acyltransferase activity, transferring groups other than amino-acyl groups"/>
    <property type="evidence" value="ECO:0007669"/>
    <property type="project" value="InterPro"/>
</dbReference>
<keyword evidence="3" id="KW-1185">Reference proteome</keyword>
<dbReference type="AlphaFoldDB" id="A0A239P883"/>
<dbReference type="SUPFAM" id="SSF55729">
    <property type="entry name" value="Acyl-CoA N-acyltransferases (Nat)"/>
    <property type="match status" value="1"/>
</dbReference>
<dbReference type="Gene3D" id="3.40.630.30">
    <property type="match status" value="1"/>
</dbReference>
<gene>
    <name evidence="2" type="ORF">SAMN05421812_11543</name>
</gene>
<reference evidence="2 3" key="1">
    <citation type="submission" date="2017-06" db="EMBL/GenBank/DDBJ databases">
        <authorList>
            <person name="Kim H.J."/>
            <person name="Triplett B.A."/>
        </authorList>
    </citation>
    <scope>NUCLEOTIDE SEQUENCE [LARGE SCALE GENOMIC DNA]</scope>
    <source>
        <strain evidence="2 3">CGMCC 4.5593</strain>
    </source>
</reference>
<dbReference type="InterPro" id="IPR013653">
    <property type="entry name" value="GCN5-like_dom"/>
</dbReference>
<dbReference type="RefSeq" id="WP_144022834.1">
    <property type="nucleotide sequence ID" value="NZ_FZPH01000015.1"/>
</dbReference>